<comment type="subcellular location">
    <subcellularLocation>
        <location evidence="1">Endomembrane system</location>
        <topology evidence="1">Multi-pass membrane protein</topology>
    </subcellularLocation>
</comment>
<keyword evidence="3 6" id="KW-1133">Transmembrane helix</keyword>
<evidence type="ECO:0000313" key="9">
    <source>
        <dbReference type="EMBL" id="EJT45063.1"/>
    </source>
</evidence>
<comment type="caution">
    <text evidence="9">The sequence shown here is derived from an EMBL/GenBank/DDBJ whole genome shotgun (WGS) entry which is preliminary data.</text>
</comment>
<feature type="region of interest" description="Disordered" evidence="5">
    <location>
        <begin position="397"/>
        <end position="451"/>
    </location>
</feature>
<accession>J5Q250</accession>
<dbReference type="GO" id="GO:0005778">
    <property type="term" value="C:peroxisomal membrane"/>
    <property type="evidence" value="ECO:0007669"/>
    <property type="project" value="UniProtKB-ARBA"/>
</dbReference>
<evidence type="ECO:0000256" key="6">
    <source>
        <dbReference type="SAM" id="Phobius"/>
    </source>
</evidence>
<evidence type="ECO:0000256" key="4">
    <source>
        <dbReference type="ARBA" id="ARBA00023136"/>
    </source>
</evidence>
<feature type="compositionally biased region" description="Low complexity" evidence="5">
    <location>
        <begin position="362"/>
        <end position="371"/>
    </location>
</feature>
<gene>
    <name evidence="9" type="ORF">A1Q1_06555</name>
</gene>
<dbReference type="GO" id="GO:0007031">
    <property type="term" value="P:peroxisome organization"/>
    <property type="evidence" value="ECO:0007669"/>
    <property type="project" value="TreeGrafter"/>
</dbReference>
<dbReference type="HOGENOM" id="CLU_025142_0_0_1"/>
<dbReference type="PANTHER" id="PTHR31679:SF2">
    <property type="entry name" value="PEROXISOMAL MEMBRANE PROTEIN PEX30-RELATED"/>
    <property type="match status" value="1"/>
</dbReference>
<evidence type="ECO:0000313" key="10">
    <source>
        <dbReference type="Proteomes" id="UP000002748"/>
    </source>
</evidence>
<name>J5Q250_TRIAS</name>
<dbReference type="Pfam" id="PF06398">
    <property type="entry name" value="Pex24p"/>
    <property type="match status" value="2"/>
</dbReference>
<dbReference type="EMBL" id="ALBS01000337">
    <property type="protein sequence ID" value="EJT45063.1"/>
    <property type="molecule type" value="Genomic_DNA"/>
</dbReference>
<evidence type="ECO:0000256" key="1">
    <source>
        <dbReference type="ARBA" id="ARBA00004127"/>
    </source>
</evidence>
<dbReference type="SMART" id="SM00693">
    <property type="entry name" value="DysFN"/>
    <property type="match status" value="1"/>
</dbReference>
<dbReference type="AlphaFoldDB" id="J5Q250"/>
<dbReference type="InterPro" id="IPR006614">
    <property type="entry name" value="Peroxin/Ferlin"/>
</dbReference>
<evidence type="ECO:0000259" key="7">
    <source>
        <dbReference type="SMART" id="SM00693"/>
    </source>
</evidence>
<sequence>MATATEPPAAPGPVPSTDLVASLPSPLLRLLVIFARPISFLRSAIEVLAWQGERRVESYLVVLGWWALCLGFADAFTFLFPLLLFLPFVPLERLRIGPRRAVKTPTQKQPATQDTLLRTLGDLHKIQALLPPSAEAPVTALYEQFAQLGKRRLIRGLVVSWGVWLMLGFVLGPRALLALTGTVLLLLPSPLLAHTVNLLGKSFAVRRVSAFVFICVFGSAEQSTVFHSPIVWIRSKWALSKQPHEAIGFESVKTEEDDVHAPADRAGNPIYFKFELHENQRWWMGLDWTSALLPQERPSWCDGHLLPVSPPVAFQLPPPSSIDLPSPTASDPNSMVRRTATWRWLDDDWSVVRKSGKEEAISPVSSRPSSSMYPGDDAASVRAPSVVEQTLQKSLGKLKGVSIPGAGPTSPVKTTGEQRGRKGSESTDVSDDGHSSSEVTGTIPPVDAETDAEGWVYGDNKWENMKASGGLGKFTRRRRWQRRAVCTETVHRISEPMEILLEGGSGAATPVPPKRELSTGAVAVSTAIAAKATHVVAPAPSTSSSDFGRRSVDSTRPVPLTAPKPDAGTLINDTSSRDDQLRQRLKKAMGSMGA</sequence>
<proteinExistence type="predicted"/>
<keyword evidence="2 6" id="KW-0812">Transmembrane</keyword>
<protein>
    <recommendedName>
        <fullName evidence="7 8">Peroxin/Ferlin domain-containing protein</fullName>
    </recommendedName>
</protein>
<dbReference type="SMART" id="SM00694">
    <property type="entry name" value="DysFC"/>
    <property type="match status" value="1"/>
</dbReference>
<dbReference type="InterPro" id="IPR052646">
    <property type="entry name" value="Peroxisomal_PEX28-32"/>
</dbReference>
<feature type="region of interest" description="Disordered" evidence="5">
    <location>
        <begin position="355"/>
        <end position="383"/>
    </location>
</feature>
<dbReference type="GO" id="GO:0012505">
    <property type="term" value="C:endomembrane system"/>
    <property type="evidence" value="ECO:0007669"/>
    <property type="project" value="UniProtKB-SubCell"/>
</dbReference>
<dbReference type="GeneID" id="25990067"/>
<dbReference type="PANTHER" id="PTHR31679">
    <property type="entry name" value="PEROXISOMAL MEMBRANE PROTEIN PEX30-RELATED"/>
    <property type="match status" value="1"/>
</dbReference>
<evidence type="ECO:0000256" key="2">
    <source>
        <dbReference type="ARBA" id="ARBA00022692"/>
    </source>
</evidence>
<dbReference type="OrthoDB" id="5586090at2759"/>
<evidence type="ECO:0000256" key="3">
    <source>
        <dbReference type="ARBA" id="ARBA00022989"/>
    </source>
</evidence>
<dbReference type="RefSeq" id="XP_014177144.1">
    <property type="nucleotide sequence ID" value="XM_014321669.1"/>
</dbReference>
<keyword evidence="4 6" id="KW-0472">Membrane</keyword>
<dbReference type="Proteomes" id="UP000002748">
    <property type="component" value="Unassembled WGS sequence"/>
</dbReference>
<feature type="region of interest" description="Disordered" evidence="5">
    <location>
        <begin position="537"/>
        <end position="594"/>
    </location>
</feature>
<feature type="domain" description="Peroxin/Ferlin" evidence="7">
    <location>
        <begin position="269"/>
        <end position="352"/>
    </location>
</feature>
<feature type="transmembrane region" description="Helical" evidence="6">
    <location>
        <begin position="65"/>
        <end position="89"/>
    </location>
</feature>
<evidence type="ECO:0000256" key="5">
    <source>
        <dbReference type="SAM" id="MobiDB-lite"/>
    </source>
</evidence>
<dbReference type="VEuPathDB" id="FungiDB:A1Q1_06555"/>
<organism evidence="9 10">
    <name type="scientific">Trichosporon asahii var. asahii (strain ATCC 90039 / CBS 2479 / JCM 2466 / KCTC 7840 / NBRC 103889/ NCYC 2677 / UAMH 7654)</name>
    <name type="common">Yeast</name>
    <dbReference type="NCBI Taxonomy" id="1186058"/>
    <lineage>
        <taxon>Eukaryota</taxon>
        <taxon>Fungi</taxon>
        <taxon>Dikarya</taxon>
        <taxon>Basidiomycota</taxon>
        <taxon>Agaricomycotina</taxon>
        <taxon>Tremellomycetes</taxon>
        <taxon>Trichosporonales</taxon>
        <taxon>Trichosporonaceae</taxon>
        <taxon>Trichosporon</taxon>
    </lineage>
</organism>
<feature type="compositionally biased region" description="Basic and acidic residues" evidence="5">
    <location>
        <begin position="416"/>
        <end position="435"/>
    </location>
</feature>
<feature type="transmembrane region" description="Helical" evidence="6">
    <location>
        <begin position="153"/>
        <end position="171"/>
    </location>
</feature>
<evidence type="ECO:0000259" key="8">
    <source>
        <dbReference type="SMART" id="SM00694"/>
    </source>
</evidence>
<feature type="domain" description="Peroxin/Ferlin" evidence="8">
    <location>
        <begin position="454"/>
        <end position="487"/>
    </location>
</feature>
<reference evidence="9 10" key="1">
    <citation type="journal article" date="2012" name="Eukaryot. Cell">
        <title>Draft genome sequence of CBS 2479, the standard type strain of Trichosporon asahii.</title>
        <authorList>
            <person name="Yang R.Y."/>
            <person name="Li H.T."/>
            <person name="Zhu H."/>
            <person name="Zhou G.P."/>
            <person name="Wang M."/>
            <person name="Wang L."/>
        </authorList>
    </citation>
    <scope>NUCLEOTIDE SEQUENCE [LARGE SCALE GENOMIC DNA]</scope>
    <source>
        <strain evidence="10">ATCC 90039 / CBS 2479 / JCM 2466 / KCTC 7840 / NCYC 2677 / UAMH 7654</strain>
    </source>
</reference>
<dbReference type="InterPro" id="IPR010482">
    <property type="entry name" value="TECPR1-like_DysF"/>
</dbReference>
<dbReference type="KEGG" id="tasa:A1Q1_06555"/>